<dbReference type="GeneID" id="91087888"/>
<evidence type="ECO:0000313" key="3">
    <source>
        <dbReference type="Proteomes" id="UP000094043"/>
    </source>
</evidence>
<dbReference type="RefSeq" id="XP_066069167.1">
    <property type="nucleotide sequence ID" value="XM_066213070.1"/>
</dbReference>
<evidence type="ECO:0000256" key="1">
    <source>
        <dbReference type="SAM" id="MobiDB-lite"/>
    </source>
</evidence>
<feature type="compositionally biased region" description="Basic and acidic residues" evidence="1">
    <location>
        <begin position="1"/>
        <end position="12"/>
    </location>
</feature>
<dbReference type="EMBL" id="CP143787">
    <property type="protein sequence ID" value="WVN88467.1"/>
    <property type="molecule type" value="Genomic_DNA"/>
</dbReference>
<feature type="region of interest" description="Disordered" evidence="1">
    <location>
        <begin position="1"/>
        <end position="66"/>
    </location>
</feature>
<accession>A0AAJ8JU95</accession>
<evidence type="ECO:0000313" key="2">
    <source>
        <dbReference type="EMBL" id="WVN88467.1"/>
    </source>
</evidence>
<feature type="compositionally biased region" description="Basic and acidic residues" evidence="1">
    <location>
        <begin position="183"/>
        <end position="199"/>
    </location>
</feature>
<dbReference type="KEGG" id="cdep:91087888"/>
<dbReference type="Proteomes" id="UP000094043">
    <property type="component" value="Chromosome 4"/>
</dbReference>
<feature type="region of interest" description="Disordered" evidence="1">
    <location>
        <begin position="161"/>
        <end position="199"/>
    </location>
</feature>
<gene>
    <name evidence="2" type="ORF">L203_103678</name>
</gene>
<reference evidence="2" key="3">
    <citation type="submission" date="2024-01" db="EMBL/GenBank/DDBJ databases">
        <authorList>
            <person name="Coelho M.A."/>
            <person name="David-Palma M."/>
            <person name="Shea T."/>
            <person name="Sun S."/>
            <person name="Cuomo C.A."/>
            <person name="Heitman J."/>
        </authorList>
    </citation>
    <scope>NUCLEOTIDE SEQUENCE</scope>
    <source>
        <strain evidence="2">CBS 7841</strain>
    </source>
</reference>
<sequence>MEMEMLEREECSSRSPKRRRTNRSISAVGRNNDQRESEYVSFEIQPEIRPDEEEEGDFENTRNNGSQIYESERVLRGKRAWVTRKARRTQKLKNADKYIHVQPAQVLPNPSTDLLKSIHYHAADFYAYHSLLSIPKKRQRAAPFQNKKRIELYKDSLSLGSGAAREERNSDSESDASGGATAEHMDDCPDRRQAGEPKGKYKVRDMYRAIEGEGLMAIGILVQEYIARKLHEAGYCFPQRAQDQYNDSEDEGSEQD</sequence>
<protein>
    <submittedName>
        <fullName evidence="2">Uncharacterized protein</fullName>
    </submittedName>
</protein>
<proteinExistence type="predicted"/>
<reference evidence="2" key="1">
    <citation type="submission" date="2016-06" db="EMBL/GenBank/DDBJ databases">
        <authorList>
            <person name="Cuomo C."/>
            <person name="Litvintseva A."/>
            <person name="Heitman J."/>
            <person name="Chen Y."/>
            <person name="Sun S."/>
            <person name="Springer D."/>
            <person name="Dromer F."/>
            <person name="Young S."/>
            <person name="Zeng Q."/>
            <person name="Chapman S."/>
            <person name="Gujja S."/>
            <person name="Saif S."/>
            <person name="Birren B."/>
        </authorList>
    </citation>
    <scope>NUCLEOTIDE SEQUENCE</scope>
    <source>
        <strain evidence="2">CBS 7841</strain>
    </source>
</reference>
<keyword evidence="3" id="KW-1185">Reference proteome</keyword>
<organism evidence="2 3">
    <name type="scientific">Cryptococcus depauperatus CBS 7841</name>
    <dbReference type="NCBI Taxonomy" id="1295531"/>
    <lineage>
        <taxon>Eukaryota</taxon>
        <taxon>Fungi</taxon>
        <taxon>Dikarya</taxon>
        <taxon>Basidiomycota</taxon>
        <taxon>Agaricomycotina</taxon>
        <taxon>Tremellomycetes</taxon>
        <taxon>Tremellales</taxon>
        <taxon>Cryptococcaceae</taxon>
        <taxon>Cryptococcus</taxon>
    </lineage>
</organism>
<name>A0AAJ8JU95_9TREE</name>
<dbReference type="AlphaFoldDB" id="A0AAJ8JU95"/>
<reference evidence="2" key="2">
    <citation type="journal article" date="2022" name="Elife">
        <title>Obligate sexual reproduction of a homothallic fungus closely related to the Cryptococcus pathogenic species complex.</title>
        <authorList>
            <person name="Passer A.R."/>
            <person name="Clancey S.A."/>
            <person name="Shea T."/>
            <person name="David-Palma M."/>
            <person name="Averette A.F."/>
            <person name="Boekhout T."/>
            <person name="Porcel B.M."/>
            <person name="Nowrousian M."/>
            <person name="Cuomo C.A."/>
            <person name="Sun S."/>
            <person name="Heitman J."/>
            <person name="Coelho M.A."/>
        </authorList>
    </citation>
    <scope>NUCLEOTIDE SEQUENCE</scope>
    <source>
        <strain evidence="2">CBS 7841</strain>
    </source>
</reference>